<dbReference type="CDD" id="cd03257">
    <property type="entry name" value="ABC_NikE_OppD_transporters"/>
    <property type="match status" value="1"/>
</dbReference>
<sequence>MSAPLLQVNDLETHFRVPGGVVRAVDGVSFTIRRGMTFGLVGESGSGKSTLGRSVLQLVRPTSGSVKFNGRELVAMKAQELRSMRRSMQLVFQDPYASLNPRMTVAETLEAPLRIHKLVPRSQRRAEAERLLDMVGLPARFAERYPHEFSGGQRQRIGIARALATRPELIVCDEPISALDVSIQAQILNLLLELQREHGLTYLFISHDLSVVQHIADEVAVLYLGRLAEIGRYDAVFNHPQHPYTRALLAAVPDPDPLAERRRQHTPLAGEIPSPLDPPSGCRFRTRCPLAFDRCVHEVPLLRRDPHGRSFACHAVDTP</sequence>
<evidence type="ECO:0000256" key="1">
    <source>
        <dbReference type="ARBA" id="ARBA00005417"/>
    </source>
</evidence>
<name>A0ABV9DAG3_9MICO</name>
<evidence type="ECO:0000313" key="7">
    <source>
        <dbReference type="Proteomes" id="UP001595955"/>
    </source>
</evidence>
<evidence type="ECO:0000256" key="3">
    <source>
        <dbReference type="ARBA" id="ARBA00022741"/>
    </source>
</evidence>
<dbReference type="PANTHER" id="PTHR43776:SF7">
    <property type="entry name" value="D,D-DIPEPTIDE TRANSPORT ATP-BINDING PROTEIN DDPF-RELATED"/>
    <property type="match status" value="1"/>
</dbReference>
<dbReference type="InterPro" id="IPR003439">
    <property type="entry name" value="ABC_transporter-like_ATP-bd"/>
</dbReference>
<dbReference type="InterPro" id="IPR017871">
    <property type="entry name" value="ABC_transporter-like_CS"/>
</dbReference>
<dbReference type="InterPro" id="IPR003593">
    <property type="entry name" value="AAA+_ATPase"/>
</dbReference>
<gene>
    <name evidence="6" type="ORF">ACFO3F_09010</name>
</gene>
<evidence type="ECO:0000256" key="4">
    <source>
        <dbReference type="ARBA" id="ARBA00022840"/>
    </source>
</evidence>
<dbReference type="Proteomes" id="UP001595955">
    <property type="component" value="Unassembled WGS sequence"/>
</dbReference>
<accession>A0ABV9DAG3</accession>
<dbReference type="Gene3D" id="3.40.50.300">
    <property type="entry name" value="P-loop containing nucleotide triphosphate hydrolases"/>
    <property type="match status" value="1"/>
</dbReference>
<evidence type="ECO:0000259" key="5">
    <source>
        <dbReference type="PROSITE" id="PS50893"/>
    </source>
</evidence>
<organism evidence="6 7">
    <name type="scientific">Georgenia faecalis</name>
    <dbReference type="NCBI Taxonomy" id="2483799"/>
    <lineage>
        <taxon>Bacteria</taxon>
        <taxon>Bacillati</taxon>
        <taxon>Actinomycetota</taxon>
        <taxon>Actinomycetes</taxon>
        <taxon>Micrococcales</taxon>
        <taxon>Bogoriellaceae</taxon>
        <taxon>Georgenia</taxon>
    </lineage>
</organism>
<evidence type="ECO:0000256" key="2">
    <source>
        <dbReference type="ARBA" id="ARBA00022448"/>
    </source>
</evidence>
<keyword evidence="7" id="KW-1185">Reference proteome</keyword>
<keyword evidence="4 6" id="KW-0067">ATP-binding</keyword>
<proteinExistence type="inferred from homology"/>
<dbReference type="PROSITE" id="PS00211">
    <property type="entry name" value="ABC_TRANSPORTER_1"/>
    <property type="match status" value="1"/>
</dbReference>
<dbReference type="PANTHER" id="PTHR43776">
    <property type="entry name" value="TRANSPORT ATP-BINDING PROTEIN"/>
    <property type="match status" value="1"/>
</dbReference>
<dbReference type="GO" id="GO:0005524">
    <property type="term" value="F:ATP binding"/>
    <property type="evidence" value="ECO:0007669"/>
    <property type="project" value="UniProtKB-KW"/>
</dbReference>
<comment type="similarity">
    <text evidence="1">Belongs to the ABC transporter superfamily.</text>
</comment>
<dbReference type="Pfam" id="PF08352">
    <property type="entry name" value="oligo_HPY"/>
    <property type="match status" value="1"/>
</dbReference>
<dbReference type="InterPro" id="IPR027417">
    <property type="entry name" value="P-loop_NTPase"/>
</dbReference>
<dbReference type="InterPro" id="IPR050319">
    <property type="entry name" value="ABC_transp_ATP-bind"/>
</dbReference>
<dbReference type="SUPFAM" id="SSF52540">
    <property type="entry name" value="P-loop containing nucleoside triphosphate hydrolases"/>
    <property type="match status" value="1"/>
</dbReference>
<dbReference type="EMBL" id="JBHSGF010000005">
    <property type="protein sequence ID" value="MFC4555387.1"/>
    <property type="molecule type" value="Genomic_DNA"/>
</dbReference>
<dbReference type="PROSITE" id="PS50893">
    <property type="entry name" value="ABC_TRANSPORTER_2"/>
    <property type="match status" value="1"/>
</dbReference>
<dbReference type="RefSeq" id="WP_122823838.1">
    <property type="nucleotide sequence ID" value="NZ_CP033325.1"/>
</dbReference>
<dbReference type="SMART" id="SM00382">
    <property type="entry name" value="AAA"/>
    <property type="match status" value="1"/>
</dbReference>
<evidence type="ECO:0000313" key="6">
    <source>
        <dbReference type="EMBL" id="MFC4555387.1"/>
    </source>
</evidence>
<dbReference type="Pfam" id="PF00005">
    <property type="entry name" value="ABC_tran"/>
    <property type="match status" value="1"/>
</dbReference>
<dbReference type="InterPro" id="IPR013563">
    <property type="entry name" value="Oligopep_ABC_C"/>
</dbReference>
<keyword evidence="2" id="KW-0813">Transport</keyword>
<comment type="caution">
    <text evidence="6">The sequence shown here is derived from an EMBL/GenBank/DDBJ whole genome shotgun (WGS) entry which is preliminary data.</text>
</comment>
<feature type="domain" description="ABC transporter" evidence="5">
    <location>
        <begin position="6"/>
        <end position="249"/>
    </location>
</feature>
<keyword evidence="3" id="KW-0547">Nucleotide-binding</keyword>
<dbReference type="NCBIfam" id="TIGR01727">
    <property type="entry name" value="oligo_HPY"/>
    <property type="match status" value="1"/>
</dbReference>
<reference evidence="7" key="1">
    <citation type="journal article" date="2019" name="Int. J. Syst. Evol. Microbiol.">
        <title>The Global Catalogue of Microorganisms (GCM) 10K type strain sequencing project: providing services to taxonomists for standard genome sequencing and annotation.</title>
        <authorList>
            <consortium name="The Broad Institute Genomics Platform"/>
            <consortium name="The Broad Institute Genome Sequencing Center for Infectious Disease"/>
            <person name="Wu L."/>
            <person name="Ma J."/>
        </authorList>
    </citation>
    <scope>NUCLEOTIDE SEQUENCE [LARGE SCALE GENOMIC DNA]</scope>
    <source>
        <strain evidence="7">JCM 3369</strain>
    </source>
</reference>
<protein>
    <submittedName>
        <fullName evidence="6">ABC transporter ATP-binding protein</fullName>
    </submittedName>
</protein>